<keyword evidence="2" id="KW-1185">Reference proteome</keyword>
<evidence type="ECO:0000313" key="2">
    <source>
        <dbReference type="Proteomes" id="UP001244640"/>
    </source>
</evidence>
<comment type="caution">
    <text evidence="1">The sequence shown here is derived from an EMBL/GenBank/DDBJ whole genome shotgun (WGS) entry which is preliminary data.</text>
</comment>
<organism evidence="1 2">
    <name type="scientific">Sphingobacterium zeae</name>
    <dbReference type="NCBI Taxonomy" id="1776859"/>
    <lineage>
        <taxon>Bacteria</taxon>
        <taxon>Pseudomonadati</taxon>
        <taxon>Bacteroidota</taxon>
        <taxon>Sphingobacteriia</taxon>
        <taxon>Sphingobacteriales</taxon>
        <taxon>Sphingobacteriaceae</taxon>
        <taxon>Sphingobacterium</taxon>
    </lineage>
</organism>
<evidence type="ECO:0000313" key="1">
    <source>
        <dbReference type="EMBL" id="MDQ1151287.1"/>
    </source>
</evidence>
<accession>A0ABU0U8J9</accession>
<dbReference type="RefSeq" id="WP_307186789.1">
    <property type="nucleotide sequence ID" value="NZ_JAUTBA010000001.1"/>
</dbReference>
<dbReference type="EMBL" id="JAUTBA010000001">
    <property type="protein sequence ID" value="MDQ1151287.1"/>
    <property type="molecule type" value="Genomic_DNA"/>
</dbReference>
<dbReference type="Proteomes" id="UP001244640">
    <property type="component" value="Unassembled WGS sequence"/>
</dbReference>
<sequence>MYESTILSKNDSLQRFRTIGIQYPSFSNKIAAQIGMNSLNHREVDNHIALVVRRRR</sequence>
<proteinExistence type="predicted"/>
<gene>
    <name evidence="1" type="ORF">QE382_003271</name>
</gene>
<reference evidence="1 2" key="1">
    <citation type="submission" date="2023-07" db="EMBL/GenBank/DDBJ databases">
        <title>Functional and genomic diversity of the sorghum phyllosphere microbiome.</title>
        <authorList>
            <person name="Shade A."/>
        </authorList>
    </citation>
    <scope>NUCLEOTIDE SEQUENCE [LARGE SCALE GENOMIC DNA]</scope>
    <source>
        <strain evidence="1 2">SORGH_AS_0892</strain>
    </source>
</reference>
<name>A0ABU0U8J9_9SPHI</name>
<protein>
    <submittedName>
        <fullName evidence="1">Uncharacterized protein</fullName>
    </submittedName>
</protein>